<dbReference type="AlphaFoldDB" id="A0A401NQN1"/>
<organism evidence="2 3">
    <name type="scientific">Scyliorhinus torazame</name>
    <name type="common">Cloudy catshark</name>
    <name type="synonym">Catulus torazame</name>
    <dbReference type="NCBI Taxonomy" id="75743"/>
    <lineage>
        <taxon>Eukaryota</taxon>
        <taxon>Metazoa</taxon>
        <taxon>Chordata</taxon>
        <taxon>Craniata</taxon>
        <taxon>Vertebrata</taxon>
        <taxon>Chondrichthyes</taxon>
        <taxon>Elasmobranchii</taxon>
        <taxon>Galeomorphii</taxon>
        <taxon>Galeoidea</taxon>
        <taxon>Carcharhiniformes</taxon>
        <taxon>Scyliorhinidae</taxon>
        <taxon>Scyliorhinus</taxon>
    </lineage>
</organism>
<comment type="caution">
    <text evidence="2">The sequence shown here is derived from an EMBL/GenBank/DDBJ whole genome shotgun (WGS) entry which is preliminary data.</text>
</comment>
<dbReference type="EMBL" id="BFAA01002640">
    <property type="protein sequence ID" value="GCB63154.1"/>
    <property type="molecule type" value="Genomic_DNA"/>
</dbReference>
<accession>A0A401NQN1</accession>
<reference evidence="2 3" key="1">
    <citation type="journal article" date="2018" name="Nat. Ecol. Evol.">
        <title>Shark genomes provide insights into elasmobranch evolution and the origin of vertebrates.</title>
        <authorList>
            <person name="Hara Y"/>
            <person name="Yamaguchi K"/>
            <person name="Onimaru K"/>
            <person name="Kadota M"/>
            <person name="Koyanagi M"/>
            <person name="Keeley SD"/>
            <person name="Tatsumi K"/>
            <person name="Tanaka K"/>
            <person name="Motone F"/>
            <person name="Kageyama Y"/>
            <person name="Nozu R"/>
            <person name="Adachi N"/>
            <person name="Nishimura O"/>
            <person name="Nakagawa R"/>
            <person name="Tanegashima C"/>
            <person name="Kiyatake I"/>
            <person name="Matsumoto R"/>
            <person name="Murakumo K"/>
            <person name="Nishida K"/>
            <person name="Terakita A"/>
            <person name="Kuratani S"/>
            <person name="Sato K"/>
            <person name="Hyodo S Kuraku.S."/>
        </authorList>
    </citation>
    <scope>NUCLEOTIDE SEQUENCE [LARGE SCALE GENOMIC DNA]</scope>
</reference>
<evidence type="ECO:0000313" key="2">
    <source>
        <dbReference type="EMBL" id="GCB63154.1"/>
    </source>
</evidence>
<keyword evidence="3" id="KW-1185">Reference proteome</keyword>
<proteinExistence type="predicted"/>
<sequence>MGRGSSPTGWIGAQRSSGKLFGSDPTHKLYSGFIYHCVRKFQTEPAGYPDSSIRGNFKQQGVDTERILASFSSRLKHSRCALKRFRHKLLDTIQKWIPKSWQEIKHILSSSLPAKK</sequence>
<name>A0A401NQN1_SCYTO</name>
<protein>
    <submittedName>
        <fullName evidence="2">Uncharacterized protein</fullName>
    </submittedName>
</protein>
<gene>
    <name evidence="2" type="ORF">scyTo_0007351</name>
</gene>
<feature type="region of interest" description="Disordered" evidence="1">
    <location>
        <begin position="1"/>
        <end position="20"/>
    </location>
</feature>
<dbReference type="Proteomes" id="UP000288216">
    <property type="component" value="Unassembled WGS sequence"/>
</dbReference>
<evidence type="ECO:0000313" key="3">
    <source>
        <dbReference type="Proteomes" id="UP000288216"/>
    </source>
</evidence>
<evidence type="ECO:0000256" key="1">
    <source>
        <dbReference type="SAM" id="MobiDB-lite"/>
    </source>
</evidence>